<keyword evidence="17" id="KW-1185">Reference proteome</keyword>
<dbReference type="SUPFAM" id="SSF109998">
    <property type="entry name" value="Triger factor/SurA peptide-binding domain-like"/>
    <property type="match status" value="1"/>
</dbReference>
<dbReference type="GO" id="GO:0044183">
    <property type="term" value="F:protein folding chaperone"/>
    <property type="evidence" value="ECO:0007669"/>
    <property type="project" value="TreeGrafter"/>
</dbReference>
<dbReference type="GO" id="GO:0043335">
    <property type="term" value="P:protein unfolding"/>
    <property type="evidence" value="ECO:0007669"/>
    <property type="project" value="TreeGrafter"/>
</dbReference>
<evidence type="ECO:0000313" key="16">
    <source>
        <dbReference type="EMBL" id="TBT93163.1"/>
    </source>
</evidence>
<comment type="similarity">
    <text evidence="2 11 13">Belongs to the FKBP-type PPIase family. Tig subfamily.</text>
</comment>
<dbReference type="Gene3D" id="1.10.3120.10">
    <property type="entry name" value="Trigger factor, C-terminal domain"/>
    <property type="match status" value="1"/>
</dbReference>
<dbReference type="InterPro" id="IPR008880">
    <property type="entry name" value="Trigger_fac_C"/>
</dbReference>
<dbReference type="HAMAP" id="MF_00303">
    <property type="entry name" value="Trigger_factor_Tig"/>
    <property type="match status" value="1"/>
</dbReference>
<keyword evidence="8 11" id="KW-0413">Isomerase</keyword>
<dbReference type="Gene3D" id="3.10.50.40">
    <property type="match status" value="1"/>
</dbReference>
<accession>A0A4Q9KID4</accession>
<feature type="region of interest" description="Disordered" evidence="14">
    <location>
        <begin position="454"/>
        <end position="476"/>
    </location>
</feature>
<keyword evidence="7 11" id="KW-0143">Chaperone</keyword>
<evidence type="ECO:0000256" key="3">
    <source>
        <dbReference type="ARBA" id="ARBA00013194"/>
    </source>
</evidence>
<dbReference type="InterPro" id="IPR046357">
    <property type="entry name" value="PPIase_dom_sf"/>
</dbReference>
<dbReference type="EMBL" id="SDMR01000017">
    <property type="protein sequence ID" value="TBT93163.1"/>
    <property type="molecule type" value="Genomic_DNA"/>
</dbReference>
<evidence type="ECO:0000256" key="4">
    <source>
        <dbReference type="ARBA" id="ARBA00016902"/>
    </source>
</evidence>
<evidence type="ECO:0000256" key="5">
    <source>
        <dbReference type="ARBA" id="ARBA00022618"/>
    </source>
</evidence>
<keyword evidence="11" id="KW-0963">Cytoplasm</keyword>
<dbReference type="EC" id="5.2.1.8" evidence="3 11"/>
<feature type="domain" description="PPIase FKBP-type" evidence="15">
    <location>
        <begin position="162"/>
        <end position="210"/>
    </location>
</feature>
<proteinExistence type="inferred from homology"/>
<evidence type="ECO:0000256" key="12">
    <source>
        <dbReference type="PROSITE-ProRule" id="PRU00277"/>
    </source>
</evidence>
<dbReference type="Proteomes" id="UP000291933">
    <property type="component" value="Unassembled WGS sequence"/>
</dbReference>
<gene>
    <name evidence="11" type="primary">tig</name>
    <name evidence="16" type="ORF">ET996_11990</name>
</gene>
<name>A0A4Q9KID4_PROTD</name>
<dbReference type="Pfam" id="PF00254">
    <property type="entry name" value="FKBP_C"/>
    <property type="match status" value="1"/>
</dbReference>
<comment type="subcellular location">
    <subcellularLocation>
        <location evidence="11">Cytoplasm</location>
    </subcellularLocation>
    <text evidence="11">About half TF is bound to the ribosome near the polypeptide exit tunnel while the other half is free in the cytoplasm.</text>
</comment>
<dbReference type="OrthoDB" id="9767721at2"/>
<dbReference type="RefSeq" id="WP_131172800.1">
    <property type="nucleotide sequence ID" value="NZ_FXTL01000017.1"/>
</dbReference>
<evidence type="ECO:0000256" key="8">
    <source>
        <dbReference type="ARBA" id="ARBA00023235"/>
    </source>
</evidence>
<dbReference type="InterPro" id="IPR008881">
    <property type="entry name" value="Trigger_fac_ribosome-bd_bac"/>
</dbReference>
<evidence type="ECO:0000256" key="6">
    <source>
        <dbReference type="ARBA" id="ARBA00023110"/>
    </source>
</evidence>
<dbReference type="AlphaFoldDB" id="A0A4Q9KID4"/>
<dbReference type="PIRSF" id="PIRSF003095">
    <property type="entry name" value="Trigger_factor"/>
    <property type="match status" value="1"/>
</dbReference>
<dbReference type="InterPro" id="IPR005215">
    <property type="entry name" value="Trig_fac"/>
</dbReference>
<comment type="catalytic activity">
    <reaction evidence="1 11 12">
        <text>[protein]-peptidylproline (omega=180) = [protein]-peptidylproline (omega=0)</text>
        <dbReference type="Rhea" id="RHEA:16237"/>
        <dbReference type="Rhea" id="RHEA-COMP:10747"/>
        <dbReference type="Rhea" id="RHEA-COMP:10748"/>
        <dbReference type="ChEBI" id="CHEBI:83833"/>
        <dbReference type="ChEBI" id="CHEBI:83834"/>
        <dbReference type="EC" id="5.2.1.8"/>
    </reaction>
</comment>
<dbReference type="GO" id="GO:0051301">
    <property type="term" value="P:cell division"/>
    <property type="evidence" value="ECO:0007669"/>
    <property type="project" value="UniProtKB-KW"/>
</dbReference>
<dbReference type="GO" id="GO:0003755">
    <property type="term" value="F:peptidyl-prolyl cis-trans isomerase activity"/>
    <property type="evidence" value="ECO:0007669"/>
    <property type="project" value="UniProtKB-UniRule"/>
</dbReference>
<evidence type="ECO:0000256" key="11">
    <source>
        <dbReference type="HAMAP-Rule" id="MF_00303"/>
    </source>
</evidence>
<dbReference type="InterPro" id="IPR037041">
    <property type="entry name" value="Trigger_fac_C_sf"/>
</dbReference>
<dbReference type="InterPro" id="IPR001179">
    <property type="entry name" value="PPIase_FKBP_dom"/>
</dbReference>
<keyword evidence="5 11" id="KW-0132">Cell division</keyword>
<sequence>MPSTVEKLGPSRVKLTIEIPFAELQPHLDKAYREIAQSVNIPGFRRGKVPAGVIDQRFGRGAVLQEAINAALPGAYGKAVEEAGVVPLGEPEIDVTKLEDRQLVEFTAEVDVRPEFDLPELSSLSATVASVPDREAEIDERIKVMRQRFATRSDIDRAAEAGDVVTVDIQASQDGKEIVDAAAEGITYKVGADGMLDGLDEAVTGLKAGEDATFKSTLLGGPFKGQEADIHVVVHKVQAEKLPEVDDEFAQMISEFDTVGEMREDLGGRVDQIARLEQVQEASDKVLDELISKVDFDVPQGMVDAQIAARTEQIESQLAQAGFTLERYLEENTEEEANTPEEFWEIVKTNTFKALKAQIVLDKLADDDQIGVEQTELTEMLFRRAQQSGSSPEQEMQHMMEHNHMGEWMQEIRRSKALKKIVAAAKVTDEDGKVVNVAAVRPDGTLDESVEVVEAEAPAKPAKKPAAKKAKADADK</sequence>
<dbReference type="SUPFAM" id="SSF54534">
    <property type="entry name" value="FKBP-like"/>
    <property type="match status" value="1"/>
</dbReference>
<evidence type="ECO:0000256" key="14">
    <source>
        <dbReference type="SAM" id="MobiDB-lite"/>
    </source>
</evidence>
<dbReference type="GO" id="GO:0043022">
    <property type="term" value="F:ribosome binding"/>
    <property type="evidence" value="ECO:0007669"/>
    <property type="project" value="TreeGrafter"/>
</dbReference>
<dbReference type="Pfam" id="PF05697">
    <property type="entry name" value="Trigger_N"/>
    <property type="match status" value="1"/>
</dbReference>
<organism evidence="16 17">
    <name type="scientific">Propioniciclava tarda</name>
    <dbReference type="NCBI Taxonomy" id="433330"/>
    <lineage>
        <taxon>Bacteria</taxon>
        <taxon>Bacillati</taxon>
        <taxon>Actinomycetota</taxon>
        <taxon>Actinomycetes</taxon>
        <taxon>Propionibacteriales</taxon>
        <taxon>Propionibacteriaceae</taxon>
        <taxon>Propioniciclava</taxon>
    </lineage>
</organism>
<dbReference type="PROSITE" id="PS50059">
    <property type="entry name" value="FKBP_PPIASE"/>
    <property type="match status" value="1"/>
</dbReference>
<evidence type="ECO:0000256" key="7">
    <source>
        <dbReference type="ARBA" id="ARBA00023186"/>
    </source>
</evidence>
<dbReference type="NCBIfam" id="TIGR00115">
    <property type="entry name" value="tig"/>
    <property type="match status" value="1"/>
</dbReference>
<evidence type="ECO:0000256" key="13">
    <source>
        <dbReference type="RuleBase" id="RU003914"/>
    </source>
</evidence>
<keyword evidence="9 11" id="KW-0131">Cell cycle</keyword>
<evidence type="ECO:0000256" key="10">
    <source>
        <dbReference type="ARBA" id="ARBA00029986"/>
    </source>
</evidence>
<keyword evidence="6 11" id="KW-0697">Rotamase</keyword>
<evidence type="ECO:0000259" key="15">
    <source>
        <dbReference type="PROSITE" id="PS50059"/>
    </source>
</evidence>
<evidence type="ECO:0000256" key="1">
    <source>
        <dbReference type="ARBA" id="ARBA00000971"/>
    </source>
</evidence>
<protein>
    <recommendedName>
        <fullName evidence="4 11">Trigger factor</fullName>
        <shortName evidence="11">TF</shortName>
        <ecNumber evidence="3 11">5.2.1.8</ecNumber>
    </recommendedName>
    <alternativeName>
        <fullName evidence="10 11">PPIase</fullName>
    </alternativeName>
</protein>
<comment type="function">
    <text evidence="11">Involved in protein export. Acts as a chaperone by maintaining the newly synthesized protein in an open conformation. Functions as a peptidyl-prolyl cis-trans isomerase.</text>
</comment>
<dbReference type="Pfam" id="PF05698">
    <property type="entry name" value="Trigger_C"/>
    <property type="match status" value="1"/>
</dbReference>
<dbReference type="GO" id="GO:0005737">
    <property type="term" value="C:cytoplasm"/>
    <property type="evidence" value="ECO:0007669"/>
    <property type="project" value="UniProtKB-SubCell"/>
</dbReference>
<dbReference type="Gene3D" id="3.30.70.1050">
    <property type="entry name" value="Trigger factor ribosome-binding domain"/>
    <property type="match status" value="1"/>
</dbReference>
<evidence type="ECO:0000256" key="9">
    <source>
        <dbReference type="ARBA" id="ARBA00023306"/>
    </source>
</evidence>
<comment type="domain">
    <text evidence="11">Consists of 3 domains; the N-terminus binds the ribosome, the middle domain has PPIase activity, while the C-terminus has intrinsic chaperone activity on its own.</text>
</comment>
<evidence type="ECO:0000256" key="2">
    <source>
        <dbReference type="ARBA" id="ARBA00005464"/>
    </source>
</evidence>
<dbReference type="InterPro" id="IPR036611">
    <property type="entry name" value="Trigger_fac_ribosome-bd_sf"/>
</dbReference>
<comment type="caution">
    <text evidence="16">The sequence shown here is derived from an EMBL/GenBank/DDBJ whole genome shotgun (WGS) entry which is preliminary data.</text>
</comment>
<dbReference type="GO" id="GO:0051083">
    <property type="term" value="P:'de novo' cotranslational protein folding"/>
    <property type="evidence" value="ECO:0007669"/>
    <property type="project" value="TreeGrafter"/>
</dbReference>
<dbReference type="InterPro" id="IPR027304">
    <property type="entry name" value="Trigger_fact/SurA_dom_sf"/>
</dbReference>
<dbReference type="PANTHER" id="PTHR30560:SF3">
    <property type="entry name" value="TRIGGER FACTOR-LIKE PROTEIN TIG, CHLOROPLASTIC"/>
    <property type="match status" value="1"/>
</dbReference>
<dbReference type="SUPFAM" id="SSF102735">
    <property type="entry name" value="Trigger factor ribosome-binding domain"/>
    <property type="match status" value="1"/>
</dbReference>
<dbReference type="PANTHER" id="PTHR30560">
    <property type="entry name" value="TRIGGER FACTOR CHAPERONE AND PEPTIDYL-PROLYL CIS/TRANS ISOMERASE"/>
    <property type="match status" value="1"/>
</dbReference>
<dbReference type="GO" id="GO:0015031">
    <property type="term" value="P:protein transport"/>
    <property type="evidence" value="ECO:0007669"/>
    <property type="project" value="UniProtKB-UniRule"/>
</dbReference>
<reference evidence="16 17" key="1">
    <citation type="submission" date="2019-01" db="EMBL/GenBank/DDBJ databases">
        <title>Lactibacter flavus gen. nov., sp. nov., a novel bacterium of the family Propionibacteriaceae isolated from raw milk and dairy products.</title>
        <authorList>
            <person name="Huptas C."/>
            <person name="Wenning M."/>
            <person name="Breitenwieser F."/>
            <person name="Doll E."/>
            <person name="Von Neubeck M."/>
            <person name="Busse H.-J."/>
            <person name="Scherer S."/>
        </authorList>
    </citation>
    <scope>NUCLEOTIDE SEQUENCE [LARGE SCALE GENOMIC DNA]</scope>
    <source>
        <strain evidence="16 17">DSM 22130</strain>
    </source>
</reference>
<evidence type="ECO:0000313" key="17">
    <source>
        <dbReference type="Proteomes" id="UP000291933"/>
    </source>
</evidence>